<accession>A0A484FH24</accession>
<sequence length="323" mass="35347">MKYRIFLSEIIRSSLSLSNYCSVSQASCRSSSTLCAITPVVVQDPVIQRPSETPAANTPNRTSDKEQGPGDALTSSGTFSDTTLPMSVLGSSFPKPQVSCLHQALLLYHTRGTFMLFRDEKASPHCLLAQVRRASRAHLGSGQHHLRDPVARAYKFVITPVSLFVHQCHLVPSWPGQPGRFVDLEGVKGKTSGTAATPRPNNKYTWPSFNVMPSRGLDNSNMPLDTASCSKSRRHGADSEVAPQIRPPFYHDRRHAAGRRAHSSGSGLEVISLRRPYHPTTSFPQWAICGFLCMTTKTSAPRPARSCKANRFSPSACRSQSAV</sequence>
<feature type="compositionally biased region" description="Polar residues" evidence="1">
    <location>
        <begin position="50"/>
        <end position="61"/>
    </location>
</feature>
<name>A0A484FH24_COLOR</name>
<proteinExistence type="predicted"/>
<evidence type="ECO:0000313" key="2">
    <source>
        <dbReference type="EMBL" id="TDZ16951.1"/>
    </source>
</evidence>
<evidence type="ECO:0000313" key="3">
    <source>
        <dbReference type="Proteomes" id="UP000014480"/>
    </source>
</evidence>
<dbReference type="AlphaFoldDB" id="A0A484FH24"/>
<dbReference type="EMBL" id="AMCV02000032">
    <property type="protein sequence ID" value="TDZ16951.1"/>
    <property type="molecule type" value="Genomic_DNA"/>
</dbReference>
<dbReference type="Proteomes" id="UP000014480">
    <property type="component" value="Unassembled WGS sequence"/>
</dbReference>
<reference evidence="3" key="2">
    <citation type="journal article" date="2019" name="Mol. Plant Microbe Interact.">
        <title>Genome sequence resources for four phytopathogenic fungi from the Colletotrichum orbiculare species complex.</title>
        <authorList>
            <person name="Gan P."/>
            <person name="Tsushima A."/>
            <person name="Narusaka M."/>
            <person name="Narusaka Y."/>
            <person name="Takano Y."/>
            <person name="Kubo Y."/>
            <person name="Shirasu K."/>
        </authorList>
    </citation>
    <scope>GENOME REANNOTATION</scope>
    <source>
        <strain evidence="3">104-T / ATCC 96160 / CBS 514.97 / LARS 414 / MAFF 240422</strain>
    </source>
</reference>
<protein>
    <submittedName>
        <fullName evidence="2">Uncharacterized protein</fullName>
    </submittedName>
</protein>
<feature type="region of interest" description="Disordered" evidence="1">
    <location>
        <begin position="46"/>
        <end position="79"/>
    </location>
</feature>
<reference evidence="3" key="1">
    <citation type="journal article" date="2013" name="New Phytol.">
        <title>Comparative genomic and transcriptomic analyses reveal the hemibiotrophic stage shift of Colletotrichum fungi.</title>
        <authorList>
            <person name="Gan P."/>
            <person name="Ikeda K."/>
            <person name="Irieda H."/>
            <person name="Narusaka M."/>
            <person name="O'Connell R.J."/>
            <person name="Narusaka Y."/>
            <person name="Takano Y."/>
            <person name="Kubo Y."/>
            <person name="Shirasu K."/>
        </authorList>
    </citation>
    <scope>NUCLEOTIDE SEQUENCE [LARGE SCALE GENOMIC DNA]</scope>
    <source>
        <strain evidence="3">104-T / ATCC 96160 / CBS 514.97 / LARS 414 / MAFF 240422</strain>
    </source>
</reference>
<comment type="caution">
    <text evidence="2">The sequence shown here is derived from an EMBL/GenBank/DDBJ whole genome shotgun (WGS) entry which is preliminary data.</text>
</comment>
<gene>
    <name evidence="2" type="ORF">Cob_v010094</name>
</gene>
<organism evidence="2 3">
    <name type="scientific">Colletotrichum orbiculare (strain 104-T / ATCC 96160 / CBS 514.97 / LARS 414 / MAFF 240422)</name>
    <name type="common">Cucumber anthracnose fungus</name>
    <name type="synonym">Colletotrichum lagenarium</name>
    <dbReference type="NCBI Taxonomy" id="1213857"/>
    <lineage>
        <taxon>Eukaryota</taxon>
        <taxon>Fungi</taxon>
        <taxon>Dikarya</taxon>
        <taxon>Ascomycota</taxon>
        <taxon>Pezizomycotina</taxon>
        <taxon>Sordariomycetes</taxon>
        <taxon>Hypocreomycetidae</taxon>
        <taxon>Glomerellales</taxon>
        <taxon>Glomerellaceae</taxon>
        <taxon>Colletotrichum</taxon>
        <taxon>Colletotrichum orbiculare species complex</taxon>
    </lineage>
</organism>
<evidence type="ECO:0000256" key="1">
    <source>
        <dbReference type="SAM" id="MobiDB-lite"/>
    </source>
</evidence>
<keyword evidence="3" id="KW-1185">Reference proteome</keyword>